<dbReference type="EMBL" id="CP036434">
    <property type="protein sequence ID" value="QDV07201.1"/>
    <property type="molecule type" value="Genomic_DNA"/>
</dbReference>
<dbReference type="InterPro" id="IPR052702">
    <property type="entry name" value="MscS-like_channel"/>
</dbReference>
<dbReference type="Gene3D" id="2.30.30.60">
    <property type="match status" value="1"/>
</dbReference>
<keyword evidence="3" id="KW-1003">Cell membrane</keyword>
<feature type="transmembrane region" description="Helical" evidence="9">
    <location>
        <begin position="577"/>
        <end position="601"/>
    </location>
</feature>
<feature type="transmembrane region" description="Helical" evidence="9">
    <location>
        <begin position="530"/>
        <end position="557"/>
    </location>
</feature>
<feature type="domain" description="Mechanosensitive ion channel MscS C-terminal" evidence="13">
    <location>
        <begin position="1091"/>
        <end position="1174"/>
    </location>
</feature>
<comment type="subcellular location">
    <subcellularLocation>
        <location evidence="1">Cell membrane</location>
        <topology evidence="1">Multi-pass membrane protein</topology>
    </subcellularLocation>
</comment>
<feature type="transmembrane region" description="Helical" evidence="9">
    <location>
        <begin position="976"/>
        <end position="997"/>
    </location>
</feature>
<feature type="coiled-coil region" evidence="7">
    <location>
        <begin position="174"/>
        <end position="236"/>
    </location>
</feature>
<feature type="compositionally biased region" description="Low complexity" evidence="8">
    <location>
        <begin position="848"/>
        <end position="869"/>
    </location>
</feature>
<feature type="transmembrane region" description="Helical" evidence="9">
    <location>
        <begin position="490"/>
        <end position="509"/>
    </location>
</feature>
<keyword evidence="6 9" id="KW-0472">Membrane</keyword>
<name>A0A518ESX9_9BACT</name>
<evidence type="ECO:0000256" key="9">
    <source>
        <dbReference type="SAM" id="Phobius"/>
    </source>
</evidence>
<evidence type="ECO:0000259" key="11">
    <source>
        <dbReference type="Pfam" id="PF00924"/>
    </source>
</evidence>
<feature type="compositionally biased region" description="Basic and acidic residues" evidence="8">
    <location>
        <begin position="1190"/>
        <end position="1199"/>
    </location>
</feature>
<gene>
    <name evidence="14" type="primary">mscK</name>
    <name evidence="14" type="ORF">Poly30_27200</name>
</gene>
<feature type="chain" id="PRO_5021705221" evidence="10">
    <location>
        <begin position="27"/>
        <end position="1209"/>
    </location>
</feature>
<comment type="similarity">
    <text evidence="2">Belongs to the MscS (TC 1.A.23) family.</text>
</comment>
<feature type="compositionally biased region" description="Low complexity" evidence="8">
    <location>
        <begin position="890"/>
        <end position="904"/>
    </location>
</feature>
<sequence precursor="true">MSRWIPMNWMAVAVASLCWLAPGLQAASAPIEPQVASSSSTPNELARLNAHTEDARASTAKFREMIESAPALRASLEKEQADEQQRLVEQGPSGATVVVPPNPSLADAESSLVEARAKAQVAADAVTALEEESARRTSRQEQLPAEIAQAEEAVKLARERKDTAPADATTPERMAELAAEVVRAEAFLEAASAEQDAYAALGDVVPLQRDAAVRRRKTAEAAVAAWQEAYKAASQRDAEATKKAAEAQFNDTVKRYPTLQKIASQNFELAALRSGPKGLPMQISAANESVLEAEALLAETLRRRRLAARRNRTGALTEGMAAKLRRDFEWLPSRADLAAEDASLDRRLTEAEIREINLEEDLVLDPEARVQELIDQRMKEGEKAPEAGWTEAALKLLRQQRDMQTAALEEVSQLEKRLYSARTLRGQVREAVEEYRAFIEARIVWVRSAPLNPLSMIRTAPEDALDIASEMAKAFQAVEDEDDGSSLPPLTAVLALIGSLILLASKRFLGGKLRAMSDSTRSYKSDRYLLTLRALVQTVLLAAPLPMMMWAIGRWLGADHQPALLRSAGSALREVTWLYGVMRFLVVLLRSGGVGISHFRWRVDSAEHVRRHLRWYEPILVVLAFAALALDRHGVQAWSDSIGRLAFIAWTLVTALFVKWAIGAQSPIWEPKKGDDDAGFLLRTKRLWLILAISMPVGLSILALTGYYYTALQFELRIRTSGYFLLALLVVYSMLLRWLYISRRKLAVTQALEARERRKKATETSADGSQAPALDLDHVDIPSVDAQTRQLFKSSMTLTSVLGIYLIWTSALPALQQLNRVQLLPRLAIISDESASLNPDSFTNVPLASAPSGAPSPSPAGSSARVASGQASKNSAEAPTSGEGQKDTASESGSEASGPSATAGLPGMPTSQKESAKDSEAPPILLNTLTLGDVLLALIFLALTNVAVRNLPALLELALLQRLPLDGGARYAITTIVRYLILIVGVSAISGAVGIGWRQVQWLAAALTFGLAFGLQEIFANFVSGLIILIERPVRVGDIVTVGGTEGRVTQLRMRATTILDWDRREYLIPNKEFITASVINWTLTDPVTRVVIAVGVAYGSDTDLARKLLIEAAKECRQVMDDPVPSAIFRRFGDSTLDFDLRVYLANRDLWPTVIDELHSKIDKKFRSNGIEIAFPQRDVHVSGAIHLERQGGSKKEAQGPGSEETQG</sequence>
<evidence type="ECO:0000256" key="2">
    <source>
        <dbReference type="ARBA" id="ARBA00008017"/>
    </source>
</evidence>
<dbReference type="InterPro" id="IPR011066">
    <property type="entry name" value="MscS_channel_C_sf"/>
</dbReference>
<dbReference type="Pfam" id="PF21082">
    <property type="entry name" value="MS_channel_3rd"/>
    <property type="match status" value="1"/>
</dbReference>
<evidence type="ECO:0000256" key="10">
    <source>
        <dbReference type="SAM" id="SignalP"/>
    </source>
</evidence>
<dbReference type="PANTHER" id="PTHR30347">
    <property type="entry name" value="POTASSIUM CHANNEL RELATED"/>
    <property type="match status" value="1"/>
</dbReference>
<dbReference type="InterPro" id="IPR006685">
    <property type="entry name" value="MscS_channel_2nd"/>
</dbReference>
<feature type="transmembrane region" description="Helical" evidence="9">
    <location>
        <begin position="934"/>
        <end position="955"/>
    </location>
</feature>
<accession>A0A518ESX9</accession>
<feature type="region of interest" description="Disordered" evidence="8">
    <location>
        <begin position="1190"/>
        <end position="1209"/>
    </location>
</feature>
<dbReference type="InterPro" id="IPR049278">
    <property type="entry name" value="MS_channel_C"/>
</dbReference>
<dbReference type="InterPro" id="IPR023408">
    <property type="entry name" value="MscS_beta-dom_sf"/>
</dbReference>
<evidence type="ECO:0000313" key="14">
    <source>
        <dbReference type="EMBL" id="QDV07201.1"/>
    </source>
</evidence>
<evidence type="ECO:0000313" key="15">
    <source>
        <dbReference type="Proteomes" id="UP000320390"/>
    </source>
</evidence>
<keyword evidence="5 9" id="KW-1133">Transmembrane helix</keyword>
<dbReference type="Pfam" id="PF12794">
    <property type="entry name" value="MscS_TM"/>
    <property type="match status" value="1"/>
</dbReference>
<evidence type="ECO:0000256" key="1">
    <source>
        <dbReference type="ARBA" id="ARBA00004651"/>
    </source>
</evidence>
<reference evidence="14 15" key="1">
    <citation type="submission" date="2019-02" db="EMBL/GenBank/DDBJ databases">
        <title>Deep-cultivation of Planctomycetes and their phenomic and genomic characterization uncovers novel biology.</title>
        <authorList>
            <person name="Wiegand S."/>
            <person name="Jogler M."/>
            <person name="Boedeker C."/>
            <person name="Pinto D."/>
            <person name="Vollmers J."/>
            <person name="Rivas-Marin E."/>
            <person name="Kohn T."/>
            <person name="Peeters S.H."/>
            <person name="Heuer A."/>
            <person name="Rast P."/>
            <person name="Oberbeckmann S."/>
            <person name="Bunk B."/>
            <person name="Jeske O."/>
            <person name="Meyerdierks A."/>
            <person name="Storesund J.E."/>
            <person name="Kallscheuer N."/>
            <person name="Luecker S."/>
            <person name="Lage O.M."/>
            <person name="Pohl T."/>
            <person name="Merkel B.J."/>
            <person name="Hornburger P."/>
            <person name="Mueller R.-W."/>
            <person name="Bruemmer F."/>
            <person name="Labrenz M."/>
            <person name="Spormann A.M."/>
            <person name="Op den Camp H."/>
            <person name="Overmann J."/>
            <person name="Amann R."/>
            <person name="Jetten M.S.M."/>
            <person name="Mascher T."/>
            <person name="Medema M.H."/>
            <person name="Devos D.P."/>
            <person name="Kaster A.-K."/>
            <person name="Ovreas L."/>
            <person name="Rohde M."/>
            <person name="Galperin M.Y."/>
            <person name="Jogler C."/>
        </authorList>
    </citation>
    <scope>NUCLEOTIDE SEQUENCE [LARGE SCALE GENOMIC DNA]</scope>
    <source>
        <strain evidence="14 15">Poly30</strain>
    </source>
</reference>
<feature type="transmembrane region" description="Helical" evidence="9">
    <location>
        <begin position="687"/>
        <end position="709"/>
    </location>
</feature>
<proteinExistence type="inferred from homology"/>
<organism evidence="14 15">
    <name type="scientific">Saltatorellus ferox</name>
    <dbReference type="NCBI Taxonomy" id="2528018"/>
    <lineage>
        <taxon>Bacteria</taxon>
        <taxon>Pseudomonadati</taxon>
        <taxon>Planctomycetota</taxon>
        <taxon>Planctomycetia</taxon>
        <taxon>Planctomycetia incertae sedis</taxon>
        <taxon>Saltatorellus</taxon>
    </lineage>
</organism>
<keyword evidence="10" id="KW-0732">Signal</keyword>
<feature type="signal peptide" evidence="10">
    <location>
        <begin position="1"/>
        <end position="26"/>
    </location>
</feature>
<dbReference type="GO" id="GO:0008381">
    <property type="term" value="F:mechanosensitive monoatomic ion channel activity"/>
    <property type="evidence" value="ECO:0007669"/>
    <property type="project" value="UniProtKB-ARBA"/>
</dbReference>
<evidence type="ECO:0000256" key="4">
    <source>
        <dbReference type="ARBA" id="ARBA00022692"/>
    </source>
</evidence>
<evidence type="ECO:0000256" key="8">
    <source>
        <dbReference type="SAM" id="MobiDB-lite"/>
    </source>
</evidence>
<dbReference type="AlphaFoldDB" id="A0A518ESX9"/>
<feature type="transmembrane region" description="Helical" evidence="9">
    <location>
        <begin position="613"/>
        <end position="630"/>
    </location>
</feature>
<feature type="domain" description="Mechanosensitive ion channel inner membrane" evidence="12">
    <location>
        <begin position="489"/>
        <end position="823"/>
    </location>
</feature>
<dbReference type="Proteomes" id="UP000320390">
    <property type="component" value="Chromosome"/>
</dbReference>
<feature type="transmembrane region" description="Helical" evidence="9">
    <location>
        <begin position="1003"/>
        <end position="1030"/>
    </location>
</feature>
<dbReference type="Pfam" id="PF00924">
    <property type="entry name" value="MS_channel_2nd"/>
    <property type="match status" value="1"/>
</dbReference>
<keyword evidence="4 9" id="KW-0812">Transmembrane</keyword>
<dbReference type="SUPFAM" id="SSF50182">
    <property type="entry name" value="Sm-like ribonucleoproteins"/>
    <property type="match status" value="1"/>
</dbReference>
<dbReference type="Gene3D" id="3.30.70.100">
    <property type="match status" value="1"/>
</dbReference>
<keyword evidence="7" id="KW-0175">Coiled coil</keyword>
<feature type="region of interest" description="Disordered" evidence="8">
    <location>
        <begin position="848"/>
        <end position="919"/>
    </location>
</feature>
<evidence type="ECO:0000259" key="12">
    <source>
        <dbReference type="Pfam" id="PF12794"/>
    </source>
</evidence>
<evidence type="ECO:0000256" key="7">
    <source>
        <dbReference type="SAM" id="Coils"/>
    </source>
</evidence>
<evidence type="ECO:0000259" key="13">
    <source>
        <dbReference type="Pfam" id="PF21082"/>
    </source>
</evidence>
<keyword evidence="15" id="KW-1185">Reference proteome</keyword>
<evidence type="ECO:0000256" key="6">
    <source>
        <dbReference type="ARBA" id="ARBA00023136"/>
    </source>
</evidence>
<dbReference type="PANTHER" id="PTHR30347:SF1">
    <property type="entry name" value="MECHANOSENSITIVE CHANNEL MSCK"/>
    <property type="match status" value="1"/>
</dbReference>
<dbReference type="SUPFAM" id="SSF82689">
    <property type="entry name" value="Mechanosensitive channel protein MscS (YggB), C-terminal domain"/>
    <property type="match status" value="1"/>
</dbReference>
<feature type="domain" description="Mechanosensitive ion channel MscS" evidence="11">
    <location>
        <begin position="1018"/>
        <end position="1083"/>
    </location>
</feature>
<dbReference type="GO" id="GO:0005886">
    <property type="term" value="C:plasma membrane"/>
    <property type="evidence" value="ECO:0007669"/>
    <property type="project" value="UniProtKB-SubCell"/>
</dbReference>
<evidence type="ECO:0000256" key="5">
    <source>
        <dbReference type="ARBA" id="ARBA00022989"/>
    </source>
</evidence>
<evidence type="ECO:0000256" key="3">
    <source>
        <dbReference type="ARBA" id="ARBA00022475"/>
    </source>
</evidence>
<feature type="transmembrane region" description="Helical" evidence="9">
    <location>
        <begin position="642"/>
        <end position="662"/>
    </location>
</feature>
<dbReference type="InterPro" id="IPR025692">
    <property type="entry name" value="MscS_IM_dom1"/>
</dbReference>
<dbReference type="InterPro" id="IPR010920">
    <property type="entry name" value="LSM_dom_sf"/>
</dbReference>
<feature type="transmembrane region" description="Helical" evidence="9">
    <location>
        <begin position="721"/>
        <end position="740"/>
    </location>
</feature>
<dbReference type="Gene3D" id="1.10.287.1260">
    <property type="match status" value="1"/>
</dbReference>
<protein>
    <submittedName>
        <fullName evidence="14">Mechanosensitive channel MscK</fullName>
    </submittedName>
</protein>